<name>A0AAV1XCV4_LUPLU</name>
<dbReference type="PANTHER" id="PTHR37258">
    <property type="entry name" value="FANTOM PROTEIN"/>
    <property type="match status" value="1"/>
</dbReference>
<dbReference type="AlphaFoldDB" id="A0AAV1XCV4"/>
<protein>
    <submittedName>
        <fullName evidence="2">Uncharacterized protein</fullName>
    </submittedName>
</protein>
<proteinExistence type="predicted"/>
<accession>A0AAV1XCV4</accession>
<organism evidence="2 3">
    <name type="scientific">Lupinus luteus</name>
    <name type="common">European yellow lupine</name>
    <dbReference type="NCBI Taxonomy" id="3873"/>
    <lineage>
        <taxon>Eukaryota</taxon>
        <taxon>Viridiplantae</taxon>
        <taxon>Streptophyta</taxon>
        <taxon>Embryophyta</taxon>
        <taxon>Tracheophyta</taxon>
        <taxon>Spermatophyta</taxon>
        <taxon>Magnoliopsida</taxon>
        <taxon>eudicotyledons</taxon>
        <taxon>Gunneridae</taxon>
        <taxon>Pentapetalae</taxon>
        <taxon>rosids</taxon>
        <taxon>fabids</taxon>
        <taxon>Fabales</taxon>
        <taxon>Fabaceae</taxon>
        <taxon>Papilionoideae</taxon>
        <taxon>50 kb inversion clade</taxon>
        <taxon>genistoids sensu lato</taxon>
        <taxon>core genistoids</taxon>
        <taxon>Genisteae</taxon>
        <taxon>Lupinus</taxon>
    </lineage>
</organism>
<dbReference type="EMBL" id="CAXHTB010000014">
    <property type="protein sequence ID" value="CAL0319570.1"/>
    <property type="molecule type" value="Genomic_DNA"/>
</dbReference>
<feature type="compositionally biased region" description="Low complexity" evidence="1">
    <location>
        <begin position="108"/>
        <end position="123"/>
    </location>
</feature>
<dbReference type="PANTHER" id="PTHR37258:SF1">
    <property type="entry name" value="FANTOM PROTEIN"/>
    <property type="match status" value="1"/>
</dbReference>
<feature type="compositionally biased region" description="Basic residues" evidence="1">
    <location>
        <begin position="95"/>
        <end position="105"/>
    </location>
</feature>
<dbReference type="Proteomes" id="UP001497480">
    <property type="component" value="Unassembled WGS sequence"/>
</dbReference>
<reference evidence="2 3" key="1">
    <citation type="submission" date="2024-03" db="EMBL/GenBank/DDBJ databases">
        <authorList>
            <person name="Martinez-Hernandez J."/>
        </authorList>
    </citation>
    <scope>NUCLEOTIDE SEQUENCE [LARGE SCALE GENOMIC DNA]</scope>
</reference>
<evidence type="ECO:0000256" key="1">
    <source>
        <dbReference type="SAM" id="MobiDB-lite"/>
    </source>
</evidence>
<comment type="caution">
    <text evidence="2">The sequence shown here is derived from an EMBL/GenBank/DDBJ whole genome shotgun (WGS) entry which is preliminary data.</text>
</comment>
<evidence type="ECO:0000313" key="2">
    <source>
        <dbReference type="EMBL" id="CAL0319570.1"/>
    </source>
</evidence>
<gene>
    <name evidence="2" type="ORF">LLUT_LOCUS20630</name>
</gene>
<keyword evidence="3" id="KW-1185">Reference proteome</keyword>
<feature type="region of interest" description="Disordered" evidence="1">
    <location>
        <begin position="95"/>
        <end position="129"/>
    </location>
</feature>
<sequence>MHLIQNLEFIRQDQTKPVTHTPSHDWLDRLRSRKGFPTSQHLDLGSFLLTNTNTISLHTRPDNTNPTRTRTHTHGSILAQLFNGASFIRTHPYKKCPRKQPHPTKVHPTSSPSPASSTTTAATDPGIFPSNITVAVPEEEREQEEAEAVGFDDDDEYNDLKGFSKSEVTVIDTSSSAWKAVKFVYRKQNIWKLRDRKRKSRLLAKKESNNTHMAIEIGFSKENVINMGGERPTQLV</sequence>
<evidence type="ECO:0000313" key="3">
    <source>
        <dbReference type="Proteomes" id="UP001497480"/>
    </source>
</evidence>